<comment type="similarity">
    <text evidence="1 4">Belongs to the plant dirigent protein family.</text>
</comment>
<dbReference type="InterPro" id="IPR004265">
    <property type="entry name" value="Dirigent"/>
</dbReference>
<dbReference type="Proteomes" id="UP000823388">
    <property type="component" value="Chromosome 8K"/>
</dbReference>
<dbReference type="AlphaFoldDB" id="A0A8T0PLL3"/>
<protein>
    <recommendedName>
        <fullName evidence="4">Dirigent protein</fullName>
    </recommendedName>
</protein>
<evidence type="ECO:0000256" key="2">
    <source>
        <dbReference type="ARBA" id="ARBA00011738"/>
    </source>
</evidence>
<evidence type="ECO:0000256" key="3">
    <source>
        <dbReference type="ARBA" id="ARBA00022525"/>
    </source>
</evidence>
<dbReference type="GO" id="GO:0009699">
    <property type="term" value="P:phenylpropanoid biosynthetic process"/>
    <property type="evidence" value="ECO:0007669"/>
    <property type="project" value="UniProtKB-ARBA"/>
</dbReference>
<comment type="subunit">
    <text evidence="2 4">Homodimer.</text>
</comment>
<dbReference type="InterPro" id="IPR044859">
    <property type="entry name" value="Allene_oxi_cyc_Dirigent"/>
</dbReference>
<comment type="caution">
    <text evidence="5">The sequence shown here is derived from an EMBL/GenBank/DDBJ whole genome shotgun (WGS) entry which is preliminary data.</text>
</comment>
<comment type="subcellular location">
    <subcellularLocation>
        <location evidence="4">Secreted</location>
        <location evidence="4">Extracellular space</location>
        <location evidence="4">Apoplast</location>
    </subcellularLocation>
</comment>
<keyword evidence="6" id="KW-1185">Reference proteome</keyword>
<dbReference type="Pfam" id="PF03018">
    <property type="entry name" value="Dirigent"/>
    <property type="match status" value="1"/>
</dbReference>
<proteinExistence type="inferred from homology"/>
<keyword evidence="4" id="KW-0052">Apoplast</keyword>
<dbReference type="Gene3D" id="2.40.480.10">
    <property type="entry name" value="Allene oxide cyclase-like"/>
    <property type="match status" value="1"/>
</dbReference>
<dbReference type="PANTHER" id="PTHR21495">
    <property type="entry name" value="NUCLEOPORIN-RELATED"/>
    <property type="match status" value="1"/>
</dbReference>
<feature type="signal peptide" evidence="4">
    <location>
        <begin position="1"/>
        <end position="20"/>
    </location>
</feature>
<accession>A0A8T0PLL3</accession>
<dbReference type="GO" id="GO:0048046">
    <property type="term" value="C:apoplast"/>
    <property type="evidence" value="ECO:0007669"/>
    <property type="project" value="UniProtKB-SubCell"/>
</dbReference>
<evidence type="ECO:0000313" key="6">
    <source>
        <dbReference type="Proteomes" id="UP000823388"/>
    </source>
</evidence>
<comment type="function">
    <text evidence="4">Dirigent proteins impart stereoselectivity on the phenoxy radical-coupling reaction, yielding optically active lignans from two molecules of coniferyl alcohol in the biosynthesis of lignans, flavonolignans, and alkaloids and thus plays a central role in plant secondary metabolism.</text>
</comment>
<dbReference type="EMBL" id="CM029051">
    <property type="protein sequence ID" value="KAG2561489.1"/>
    <property type="molecule type" value="Genomic_DNA"/>
</dbReference>
<keyword evidence="3 4" id="KW-0964">Secreted</keyword>
<evidence type="ECO:0000256" key="4">
    <source>
        <dbReference type="RuleBase" id="RU363099"/>
    </source>
</evidence>
<gene>
    <name evidence="5" type="ORF">PVAP13_8KG162900</name>
</gene>
<keyword evidence="4" id="KW-0732">Signal</keyword>
<organism evidence="5 6">
    <name type="scientific">Panicum virgatum</name>
    <name type="common">Blackwell switchgrass</name>
    <dbReference type="NCBI Taxonomy" id="38727"/>
    <lineage>
        <taxon>Eukaryota</taxon>
        <taxon>Viridiplantae</taxon>
        <taxon>Streptophyta</taxon>
        <taxon>Embryophyta</taxon>
        <taxon>Tracheophyta</taxon>
        <taxon>Spermatophyta</taxon>
        <taxon>Magnoliopsida</taxon>
        <taxon>Liliopsida</taxon>
        <taxon>Poales</taxon>
        <taxon>Poaceae</taxon>
        <taxon>PACMAD clade</taxon>
        <taxon>Panicoideae</taxon>
        <taxon>Panicodae</taxon>
        <taxon>Paniceae</taxon>
        <taxon>Panicinae</taxon>
        <taxon>Panicum</taxon>
        <taxon>Panicum sect. Hiantes</taxon>
    </lineage>
</organism>
<name>A0A8T0PLL3_PANVG</name>
<feature type="chain" id="PRO_5035964122" description="Dirigent protein" evidence="4">
    <location>
        <begin position="21"/>
        <end position="195"/>
    </location>
</feature>
<reference evidence="5" key="1">
    <citation type="submission" date="2020-05" db="EMBL/GenBank/DDBJ databases">
        <title>WGS assembly of Panicum virgatum.</title>
        <authorList>
            <person name="Lovell J.T."/>
            <person name="Jenkins J."/>
            <person name="Shu S."/>
            <person name="Juenger T.E."/>
            <person name="Schmutz J."/>
        </authorList>
    </citation>
    <scope>NUCLEOTIDE SEQUENCE</scope>
    <source>
        <strain evidence="5">AP13</strain>
    </source>
</reference>
<evidence type="ECO:0000313" key="5">
    <source>
        <dbReference type="EMBL" id="KAG2561489.1"/>
    </source>
</evidence>
<sequence length="195" mass="21400">MTTPSRTLIFLFVFLPAILAKGNILEDILPNPCKCCQENETRLHMYLHQFPHLPGVTNRNEYTMVSSPEPIGFGTMIVHDWVLTTGLSATENVVGRLQGFHLQAGQATTSWYTAHTIVFRDGSFAGSTLEVSGITEVKPNGEWSITGGTAAFASAHGTIKFINSQSSTATDAIKELDIHVFHTPEPAVNKYFLTF</sequence>
<evidence type="ECO:0000256" key="1">
    <source>
        <dbReference type="ARBA" id="ARBA00010746"/>
    </source>
</evidence>